<dbReference type="Proteomes" id="UP000824120">
    <property type="component" value="Chromosome 4"/>
</dbReference>
<proteinExistence type="predicted"/>
<gene>
    <name evidence="1" type="ORF">H5410_021212</name>
</gene>
<reference evidence="1 2" key="1">
    <citation type="submission" date="2020-09" db="EMBL/GenBank/DDBJ databases">
        <title>De no assembly of potato wild relative species, Solanum commersonii.</title>
        <authorList>
            <person name="Cho K."/>
        </authorList>
    </citation>
    <scope>NUCLEOTIDE SEQUENCE [LARGE SCALE GENOMIC DNA]</scope>
    <source>
        <strain evidence="1">LZ3.2</strain>
        <tissue evidence="1">Leaf</tissue>
    </source>
</reference>
<accession>A0A9J5ZAC2</accession>
<protein>
    <submittedName>
        <fullName evidence="1">Uncharacterized protein</fullName>
    </submittedName>
</protein>
<organism evidence="1 2">
    <name type="scientific">Solanum commersonii</name>
    <name type="common">Commerson's wild potato</name>
    <name type="synonym">Commerson's nightshade</name>
    <dbReference type="NCBI Taxonomy" id="4109"/>
    <lineage>
        <taxon>Eukaryota</taxon>
        <taxon>Viridiplantae</taxon>
        <taxon>Streptophyta</taxon>
        <taxon>Embryophyta</taxon>
        <taxon>Tracheophyta</taxon>
        <taxon>Spermatophyta</taxon>
        <taxon>Magnoliopsida</taxon>
        <taxon>eudicotyledons</taxon>
        <taxon>Gunneridae</taxon>
        <taxon>Pentapetalae</taxon>
        <taxon>asterids</taxon>
        <taxon>lamiids</taxon>
        <taxon>Solanales</taxon>
        <taxon>Solanaceae</taxon>
        <taxon>Solanoideae</taxon>
        <taxon>Solaneae</taxon>
        <taxon>Solanum</taxon>
    </lineage>
</organism>
<sequence>MNLMSTHSLGHQSSGFGFATFLSRASQKHMGGRRIEKTHFQFGEDELLSSSLPKTLSNLGKKHQKTSDNSAGGLLGKVSRNRQLTRRFALWCSSSPSCTNLSIVVLCFIGRHSTAPFFADLILSFRAQHIRTKGGVRPFGESPSVLGNAQTSAASFFSAFLFLFAPKCPCFH</sequence>
<dbReference type="AlphaFoldDB" id="A0A9J5ZAC2"/>
<keyword evidence="2" id="KW-1185">Reference proteome</keyword>
<evidence type="ECO:0000313" key="2">
    <source>
        <dbReference type="Proteomes" id="UP000824120"/>
    </source>
</evidence>
<evidence type="ECO:0000313" key="1">
    <source>
        <dbReference type="EMBL" id="KAG5609931.1"/>
    </source>
</evidence>
<dbReference type="EMBL" id="JACXVP010000004">
    <property type="protein sequence ID" value="KAG5609931.1"/>
    <property type="molecule type" value="Genomic_DNA"/>
</dbReference>
<name>A0A9J5ZAC2_SOLCO</name>
<comment type="caution">
    <text evidence="1">The sequence shown here is derived from an EMBL/GenBank/DDBJ whole genome shotgun (WGS) entry which is preliminary data.</text>
</comment>